<dbReference type="Gene3D" id="1.10.3210.10">
    <property type="entry name" value="Hypothetical protein af1432"/>
    <property type="match status" value="1"/>
</dbReference>
<keyword evidence="6" id="KW-1185">Reference proteome</keyword>
<dbReference type="Pfam" id="PF13023">
    <property type="entry name" value="HD_3"/>
    <property type="match status" value="1"/>
</dbReference>
<sequence>MRECTRRVLRTFRASGVEPIVESKVRTAAELQDLGHLIQDGALEAQSEEPPGAPVPARPGPAEAPGVPASWAGLREALGLKDVARAGWLRRGVEAPESVAAHSWGVAFLASQLCPASLDRGRVLEMSIVHDLAEVRVGDITPRDGVPPAEKHRLEAQGQRSSTQAQHSSVAAGGGGGGAAALQCSRGLQALPGKLCDK</sequence>
<organism evidence="5 6">
    <name type="scientific">Prorocentrum cordatum</name>
    <dbReference type="NCBI Taxonomy" id="2364126"/>
    <lineage>
        <taxon>Eukaryota</taxon>
        <taxon>Sar</taxon>
        <taxon>Alveolata</taxon>
        <taxon>Dinophyceae</taxon>
        <taxon>Prorocentrales</taxon>
        <taxon>Prorocentraceae</taxon>
        <taxon>Prorocentrum</taxon>
    </lineage>
</organism>
<feature type="region of interest" description="Disordered" evidence="3">
    <location>
        <begin position="45"/>
        <end position="65"/>
    </location>
</feature>
<evidence type="ECO:0000313" key="5">
    <source>
        <dbReference type="EMBL" id="CAK0899040.1"/>
    </source>
</evidence>
<dbReference type="Proteomes" id="UP001189429">
    <property type="component" value="Unassembled WGS sequence"/>
</dbReference>
<name>A0ABN9XLP8_9DINO</name>
<evidence type="ECO:0000256" key="2">
    <source>
        <dbReference type="ARBA" id="ARBA00022801"/>
    </source>
</evidence>
<dbReference type="PANTHER" id="PTHR11845:SF13">
    <property type="entry name" value="5'-DEOXYNUCLEOTIDASE HDDC2"/>
    <property type="match status" value="1"/>
</dbReference>
<comment type="caution">
    <text evidence="5">The sequence shown here is derived from an EMBL/GenBank/DDBJ whole genome shotgun (WGS) entry which is preliminary data.</text>
</comment>
<feature type="compositionally biased region" description="Polar residues" evidence="3">
    <location>
        <begin position="158"/>
        <end position="169"/>
    </location>
</feature>
<feature type="region of interest" description="Disordered" evidence="3">
    <location>
        <begin position="140"/>
        <end position="180"/>
    </location>
</feature>
<evidence type="ECO:0000259" key="4">
    <source>
        <dbReference type="Pfam" id="PF13023"/>
    </source>
</evidence>
<evidence type="ECO:0000313" key="6">
    <source>
        <dbReference type="Proteomes" id="UP001189429"/>
    </source>
</evidence>
<dbReference type="EMBL" id="CAUYUJ010020542">
    <property type="protein sequence ID" value="CAK0899040.1"/>
    <property type="molecule type" value="Genomic_DNA"/>
</dbReference>
<feature type="domain" description="HD" evidence="4">
    <location>
        <begin position="80"/>
        <end position="160"/>
    </location>
</feature>
<accession>A0ABN9XLP8</accession>
<protein>
    <recommendedName>
        <fullName evidence="4">HD domain-containing protein</fullName>
    </recommendedName>
</protein>
<reference evidence="5" key="1">
    <citation type="submission" date="2023-10" db="EMBL/GenBank/DDBJ databases">
        <authorList>
            <person name="Chen Y."/>
            <person name="Shah S."/>
            <person name="Dougan E. K."/>
            <person name="Thang M."/>
            <person name="Chan C."/>
        </authorList>
    </citation>
    <scope>NUCLEOTIDE SEQUENCE [LARGE SCALE GENOMIC DNA]</scope>
</reference>
<dbReference type="InterPro" id="IPR039356">
    <property type="entry name" value="YfbR/HDDC2"/>
</dbReference>
<keyword evidence="2" id="KW-0378">Hydrolase</keyword>
<keyword evidence="1" id="KW-0479">Metal-binding</keyword>
<dbReference type="PANTHER" id="PTHR11845">
    <property type="entry name" value="5'-DEOXYNUCLEOTIDASE HDDC2"/>
    <property type="match status" value="1"/>
</dbReference>
<gene>
    <name evidence="5" type="ORF">PCOR1329_LOCUS76667</name>
</gene>
<evidence type="ECO:0000256" key="3">
    <source>
        <dbReference type="SAM" id="MobiDB-lite"/>
    </source>
</evidence>
<evidence type="ECO:0000256" key="1">
    <source>
        <dbReference type="ARBA" id="ARBA00022723"/>
    </source>
</evidence>
<proteinExistence type="predicted"/>
<dbReference type="SUPFAM" id="SSF109604">
    <property type="entry name" value="HD-domain/PDEase-like"/>
    <property type="match status" value="1"/>
</dbReference>
<dbReference type="InterPro" id="IPR006674">
    <property type="entry name" value="HD_domain"/>
</dbReference>